<dbReference type="Proteomes" id="UP000177967">
    <property type="component" value="Unassembled WGS sequence"/>
</dbReference>
<dbReference type="AlphaFoldDB" id="A0A1G1V062"/>
<organism evidence="2 3">
    <name type="scientific">Candidatus Blackburnbacteria bacterium RIFCSPHIGHO2_01_FULL_43_15b</name>
    <dbReference type="NCBI Taxonomy" id="1797513"/>
    <lineage>
        <taxon>Bacteria</taxon>
        <taxon>Candidatus Blackburniibacteriota</taxon>
    </lineage>
</organism>
<gene>
    <name evidence="2" type="ORF">A2782_02320</name>
</gene>
<protein>
    <submittedName>
        <fullName evidence="2">Uncharacterized protein</fullName>
    </submittedName>
</protein>
<dbReference type="STRING" id="1797513.A2782_02320"/>
<evidence type="ECO:0000313" key="2">
    <source>
        <dbReference type="EMBL" id="OGY08799.1"/>
    </source>
</evidence>
<feature type="compositionally biased region" description="Pro residues" evidence="1">
    <location>
        <begin position="49"/>
        <end position="59"/>
    </location>
</feature>
<evidence type="ECO:0000256" key="1">
    <source>
        <dbReference type="SAM" id="MobiDB-lite"/>
    </source>
</evidence>
<reference evidence="2 3" key="1">
    <citation type="journal article" date="2016" name="Nat. Commun.">
        <title>Thousands of microbial genomes shed light on interconnected biogeochemical processes in an aquifer system.</title>
        <authorList>
            <person name="Anantharaman K."/>
            <person name="Brown C.T."/>
            <person name="Hug L.A."/>
            <person name="Sharon I."/>
            <person name="Castelle C.J."/>
            <person name="Probst A.J."/>
            <person name="Thomas B.C."/>
            <person name="Singh A."/>
            <person name="Wilkins M.J."/>
            <person name="Karaoz U."/>
            <person name="Brodie E.L."/>
            <person name="Williams K.H."/>
            <person name="Hubbard S.S."/>
            <person name="Banfield J.F."/>
        </authorList>
    </citation>
    <scope>NUCLEOTIDE SEQUENCE [LARGE SCALE GENOMIC DNA]</scope>
</reference>
<name>A0A1G1V062_9BACT</name>
<comment type="caution">
    <text evidence="2">The sequence shown here is derived from an EMBL/GenBank/DDBJ whole genome shotgun (WGS) entry which is preliminary data.</text>
</comment>
<dbReference type="EMBL" id="MHBW01000020">
    <property type="protein sequence ID" value="OGY08799.1"/>
    <property type="molecule type" value="Genomic_DNA"/>
</dbReference>
<evidence type="ECO:0000313" key="3">
    <source>
        <dbReference type="Proteomes" id="UP000177967"/>
    </source>
</evidence>
<feature type="region of interest" description="Disordered" evidence="1">
    <location>
        <begin position="48"/>
        <end position="78"/>
    </location>
</feature>
<accession>A0A1G1V062</accession>
<sequence>MVQLTVAEQARVLASGLGFTREELGRPMHDSRIAQLQEALGRVQRLPPVQAPAPAPKPAPKVLRPVGQPALPSPAPVSESIASSVDLQVYYRLWPGELTDKELVALPLKRRRW</sequence>
<proteinExistence type="predicted"/>